<comment type="function">
    <text evidence="18">Core subunit of the mitochondrial membrane respiratory chain NADH dehydrogenase (Complex I) which catalyzes electron transfer from NADH through the respiratory chain, using ubiquinone as an electron acceptor. Essential for the catalytic activity and assembly of complex I.</text>
</comment>
<evidence type="ECO:0000259" key="19">
    <source>
        <dbReference type="Pfam" id="PF00361"/>
    </source>
</evidence>
<evidence type="ECO:0000256" key="14">
    <source>
        <dbReference type="ARBA" id="ARBA00023075"/>
    </source>
</evidence>
<dbReference type="GO" id="GO:0008137">
    <property type="term" value="F:NADH dehydrogenase (ubiquinone) activity"/>
    <property type="evidence" value="ECO:0007669"/>
    <property type="project" value="UniProtKB-EC"/>
</dbReference>
<dbReference type="GO" id="GO:0005743">
    <property type="term" value="C:mitochondrial inner membrane"/>
    <property type="evidence" value="ECO:0007669"/>
    <property type="project" value="UniProtKB-SubCell"/>
</dbReference>
<proteinExistence type="inferred from homology"/>
<comment type="subcellular location">
    <subcellularLocation>
        <location evidence="2 18">Mitochondrion inner membrane</location>
        <topology evidence="2 18">Multi-pass membrane protein</topology>
    </subcellularLocation>
</comment>
<comment type="catalytic activity">
    <reaction evidence="17 18">
        <text>a ubiquinone + NADH + 5 H(+)(in) = a ubiquinol + NAD(+) + 4 H(+)(out)</text>
        <dbReference type="Rhea" id="RHEA:29091"/>
        <dbReference type="Rhea" id="RHEA-COMP:9565"/>
        <dbReference type="Rhea" id="RHEA-COMP:9566"/>
        <dbReference type="ChEBI" id="CHEBI:15378"/>
        <dbReference type="ChEBI" id="CHEBI:16389"/>
        <dbReference type="ChEBI" id="CHEBI:17976"/>
        <dbReference type="ChEBI" id="CHEBI:57540"/>
        <dbReference type="ChEBI" id="CHEBI:57945"/>
        <dbReference type="EC" id="7.1.1.2"/>
    </reaction>
</comment>
<evidence type="ECO:0000256" key="9">
    <source>
        <dbReference type="ARBA" id="ARBA00022792"/>
    </source>
</evidence>
<name>A0A346RFP8_9CUCU</name>
<evidence type="ECO:0000256" key="4">
    <source>
        <dbReference type="ARBA" id="ARBA00012944"/>
    </source>
</evidence>
<feature type="transmembrane region" description="Helical" evidence="18">
    <location>
        <begin position="270"/>
        <end position="295"/>
    </location>
</feature>
<evidence type="ECO:0000256" key="17">
    <source>
        <dbReference type="ARBA" id="ARBA00049551"/>
    </source>
</evidence>
<evidence type="ECO:0000256" key="10">
    <source>
        <dbReference type="ARBA" id="ARBA00022967"/>
    </source>
</evidence>
<sequence length="334" mass="38233">MQMYKLMFLNTAIMGTLITISSYSWFSMWMGLEINMLSIIPLFSSTKNMFASEAGTKYFMTQALASMLLLLSILMTLTKNEIVYMMSVEKLILNSALLTKLGSAPFHVWFPEVIEGLSWMNSLLLLTWQKIAPMILIMNTQMENKMIMMAIISSLMVSSIMAFNQISLRKIMAFSSINHIAWMLTATMLSTTMWSYYFIIYSLISLNLILVMNSNKVFLLNQMSNLMEKNKTIKLSFTVNFMSLGGLPPFLGFLPKWLLINLMIEKNMILIALALIMLTMIMLFIYIQLTLSSIIMGQTELKTYTPLNFNWNSQLLNSIAINSLILCISMYNLL</sequence>
<feature type="transmembrane region" description="Helical" evidence="18">
    <location>
        <begin position="7"/>
        <end position="26"/>
    </location>
</feature>
<dbReference type="GO" id="GO:0006120">
    <property type="term" value="P:mitochondrial electron transport, NADH to ubiquinone"/>
    <property type="evidence" value="ECO:0007669"/>
    <property type="project" value="InterPro"/>
</dbReference>
<dbReference type="PRINTS" id="PR01436">
    <property type="entry name" value="NADHDHGNASE2"/>
</dbReference>
<keyword evidence="14 18" id="KW-0830">Ubiquinone</keyword>
<reference evidence="20" key="1">
    <citation type="journal article" date="2018" name="J. ISSAAS">
        <title>The contribution of mitochondrial metagenomics to large-scale data mining and phylogenetic analysis of Coleoptera.</title>
        <authorList>
            <person name="Miller K."/>
            <person name="Linard B."/>
            <person name="Motyka M."/>
            <person name="Bocek M."/>
            <person name="Vogler A.P."/>
        </authorList>
    </citation>
    <scope>NUCLEOTIDE SEQUENCE</scope>
</reference>
<feature type="domain" description="NADH:quinone oxidoreductase/Mrp antiporter transmembrane" evidence="19">
    <location>
        <begin position="22"/>
        <end position="281"/>
    </location>
</feature>
<keyword evidence="9 18" id="KW-0999">Mitochondrion inner membrane</keyword>
<feature type="transmembrane region" description="Helical" evidence="18">
    <location>
        <begin position="315"/>
        <end position="333"/>
    </location>
</feature>
<keyword evidence="10 18" id="KW-1278">Translocase</keyword>
<comment type="similarity">
    <text evidence="3 18">Belongs to the complex I subunit 2 family.</text>
</comment>
<protein>
    <recommendedName>
        <fullName evidence="5 18">NADH-ubiquinone oxidoreductase chain 2</fullName>
        <ecNumber evidence="4 18">7.1.1.2</ecNumber>
    </recommendedName>
</protein>
<dbReference type="PANTHER" id="PTHR46552:SF1">
    <property type="entry name" value="NADH-UBIQUINONE OXIDOREDUCTASE CHAIN 2"/>
    <property type="match status" value="1"/>
</dbReference>
<dbReference type="InterPro" id="IPR050175">
    <property type="entry name" value="Complex_I_Subunit_2"/>
</dbReference>
<dbReference type="AlphaFoldDB" id="A0A346RFP8"/>
<keyword evidence="15 18" id="KW-0496">Mitochondrion</keyword>
<organism evidence="20">
    <name type="scientific">Tenebrionoidea sp. 13 KM-2017</name>
    <dbReference type="NCBI Taxonomy" id="2219468"/>
    <lineage>
        <taxon>Eukaryota</taxon>
        <taxon>Metazoa</taxon>
        <taxon>Ecdysozoa</taxon>
        <taxon>Arthropoda</taxon>
        <taxon>Hexapoda</taxon>
        <taxon>Insecta</taxon>
        <taxon>Pterygota</taxon>
        <taxon>Neoptera</taxon>
        <taxon>Endopterygota</taxon>
        <taxon>Coleoptera</taxon>
        <taxon>Polyphaga</taxon>
        <taxon>Cucujiformia</taxon>
    </lineage>
</organism>
<keyword evidence="11 18" id="KW-0249">Electron transport</keyword>
<dbReference type="Pfam" id="PF00361">
    <property type="entry name" value="Proton_antipo_M"/>
    <property type="match status" value="1"/>
</dbReference>
<evidence type="ECO:0000256" key="2">
    <source>
        <dbReference type="ARBA" id="ARBA00004448"/>
    </source>
</evidence>
<keyword evidence="8 18" id="KW-0812">Transmembrane</keyword>
<dbReference type="InterPro" id="IPR001750">
    <property type="entry name" value="ND/Mrp_TM"/>
</dbReference>
<evidence type="ECO:0000256" key="15">
    <source>
        <dbReference type="ARBA" id="ARBA00023128"/>
    </source>
</evidence>
<accession>A0A346RFP8</accession>
<feature type="transmembrane region" description="Helical" evidence="18">
    <location>
        <begin position="235"/>
        <end position="258"/>
    </location>
</feature>
<dbReference type="EMBL" id="MG193335">
    <property type="protein sequence ID" value="AXS64895.1"/>
    <property type="molecule type" value="Genomic_DNA"/>
</dbReference>
<evidence type="ECO:0000256" key="1">
    <source>
        <dbReference type="ARBA" id="ARBA00003257"/>
    </source>
</evidence>
<gene>
    <name evidence="20" type="primary">nad2</name>
</gene>
<feature type="transmembrane region" description="Helical" evidence="18">
    <location>
        <begin position="196"/>
        <end position="215"/>
    </location>
</feature>
<evidence type="ECO:0000256" key="3">
    <source>
        <dbReference type="ARBA" id="ARBA00007012"/>
    </source>
</evidence>
<evidence type="ECO:0000256" key="12">
    <source>
        <dbReference type="ARBA" id="ARBA00022989"/>
    </source>
</evidence>
<evidence type="ECO:0000313" key="20">
    <source>
        <dbReference type="EMBL" id="AXS64895.1"/>
    </source>
</evidence>
<evidence type="ECO:0000256" key="16">
    <source>
        <dbReference type="ARBA" id="ARBA00023136"/>
    </source>
</evidence>
<evidence type="ECO:0000256" key="18">
    <source>
        <dbReference type="RuleBase" id="RU003403"/>
    </source>
</evidence>
<comment type="function">
    <text evidence="1">Core subunit of the mitochondrial membrane respiratory chain NADH dehydrogenase (Complex I) that is believed to belong to the minimal assembly required for catalysis. Complex I functions in the transfer of electrons from NADH to the respiratory chain. The immediate electron acceptor for the enzyme is believed to be ubiquinone.</text>
</comment>
<keyword evidence="13 18" id="KW-0520">NAD</keyword>
<dbReference type="InterPro" id="IPR003917">
    <property type="entry name" value="NADH_UbQ_OxRdtase_chain2"/>
</dbReference>
<evidence type="ECO:0000256" key="13">
    <source>
        <dbReference type="ARBA" id="ARBA00023027"/>
    </source>
</evidence>
<keyword evidence="6" id="KW-0813">Transport</keyword>
<geneLocation type="mitochondrion" evidence="20"/>
<evidence type="ECO:0000256" key="11">
    <source>
        <dbReference type="ARBA" id="ARBA00022982"/>
    </source>
</evidence>
<evidence type="ECO:0000256" key="7">
    <source>
        <dbReference type="ARBA" id="ARBA00022660"/>
    </source>
</evidence>
<feature type="transmembrane region" description="Helical" evidence="18">
    <location>
        <begin position="146"/>
        <end position="165"/>
    </location>
</feature>
<keyword evidence="16 18" id="KW-0472">Membrane</keyword>
<evidence type="ECO:0000256" key="6">
    <source>
        <dbReference type="ARBA" id="ARBA00022448"/>
    </source>
</evidence>
<feature type="transmembrane region" description="Helical" evidence="18">
    <location>
        <begin position="58"/>
        <end position="79"/>
    </location>
</feature>
<dbReference type="EC" id="7.1.1.2" evidence="4 18"/>
<dbReference type="PANTHER" id="PTHR46552">
    <property type="entry name" value="NADH-UBIQUINONE OXIDOREDUCTASE CHAIN 2"/>
    <property type="match status" value="1"/>
</dbReference>
<keyword evidence="12 18" id="KW-1133">Transmembrane helix</keyword>
<evidence type="ECO:0000256" key="5">
    <source>
        <dbReference type="ARBA" id="ARBA00021008"/>
    </source>
</evidence>
<evidence type="ECO:0000256" key="8">
    <source>
        <dbReference type="ARBA" id="ARBA00022692"/>
    </source>
</evidence>
<keyword evidence="7 18" id="KW-0679">Respiratory chain</keyword>